<dbReference type="GeneID" id="9596942"/>
<dbReference type="AlphaFoldDB" id="D8QEF5"/>
<dbReference type="GO" id="GO:0009251">
    <property type="term" value="P:glucan catabolic process"/>
    <property type="evidence" value="ECO:0007669"/>
    <property type="project" value="TreeGrafter"/>
</dbReference>
<dbReference type="HOGENOM" id="CLU_016972_2_1_1"/>
<accession>D8QEF5</accession>
<feature type="domain" description="GH16" evidence="2">
    <location>
        <begin position="20"/>
        <end position="276"/>
    </location>
</feature>
<dbReference type="RefSeq" id="XP_003028746.1">
    <property type="nucleotide sequence ID" value="XM_003028700.1"/>
</dbReference>
<keyword evidence="3" id="KW-0378">Hydrolase</keyword>
<dbReference type="OrthoDB" id="192832at2759"/>
<feature type="signal peptide" evidence="1">
    <location>
        <begin position="1"/>
        <end position="15"/>
    </location>
</feature>
<dbReference type="STRING" id="578458.D8QEF5"/>
<dbReference type="SUPFAM" id="SSF49899">
    <property type="entry name" value="Concanavalin A-like lectins/glucanases"/>
    <property type="match status" value="1"/>
</dbReference>
<evidence type="ECO:0000313" key="4">
    <source>
        <dbReference type="Proteomes" id="UP000007431"/>
    </source>
</evidence>
<dbReference type="eggNOG" id="ENOG502SKEN">
    <property type="taxonomic scope" value="Eukaryota"/>
</dbReference>
<dbReference type="InParanoid" id="D8QEF5"/>
<dbReference type="InterPro" id="IPR050546">
    <property type="entry name" value="Glycosyl_Hydrlase_16"/>
</dbReference>
<dbReference type="Gene3D" id="2.60.120.200">
    <property type="match status" value="1"/>
</dbReference>
<protein>
    <submittedName>
        <fullName evidence="3">Glycoside hydrolase family 16 protein</fullName>
    </submittedName>
</protein>
<keyword evidence="4" id="KW-1185">Reference proteome</keyword>
<dbReference type="PANTHER" id="PTHR10963:SF24">
    <property type="entry name" value="GLYCOSIDASE C21B10.07-RELATED"/>
    <property type="match status" value="1"/>
</dbReference>
<sequence length="398" mass="43488">MFVLGVLALLTSVRAYDLVRDYSGSSFFDRWDFYGYWDNLTLGDVWWLNRNDAFSQGLTYINNAGNAVLKVDNEHDVAWNYKRNSVRITSQDTYAVGSLWITDVVHVPYGCSVWGAIWTKGPTWPDNGEIDIFETINRMPINQYALHTTEGCMKDTPDNQVGTTVVEDCSQAAGCTVTENYENSAYTGFAEAGGGVWATQFDVSGIYIWFWSRPNVPASITQSTSTSGVDLSDWGPPSAAFPSTTCNITEYFTPQNLVIDITLCGNWAGLPETYAETCSGGTTGLCYNDNVIGSGANYNDAYFEIKNIRAYTTGGVAPTPTANYQGTIPTITGTSALHSSTSTVGTALIPTPWYYPGAALEMNSVRTATGAHLTFSTTYFAFYDMATTVDDSMQDVVL</sequence>
<dbReference type="EMBL" id="GL377310">
    <property type="protein sequence ID" value="EFI93843.1"/>
    <property type="molecule type" value="Genomic_DNA"/>
</dbReference>
<dbReference type="GO" id="GO:0004553">
    <property type="term" value="F:hydrolase activity, hydrolyzing O-glycosyl compounds"/>
    <property type="evidence" value="ECO:0007669"/>
    <property type="project" value="InterPro"/>
</dbReference>
<evidence type="ECO:0000256" key="1">
    <source>
        <dbReference type="SAM" id="SignalP"/>
    </source>
</evidence>
<dbReference type="PROSITE" id="PS51762">
    <property type="entry name" value="GH16_2"/>
    <property type="match status" value="1"/>
</dbReference>
<dbReference type="VEuPathDB" id="FungiDB:SCHCODRAFT_02680311"/>
<dbReference type="OMA" id="YSGQHFF"/>
<dbReference type="CDD" id="cd02181">
    <property type="entry name" value="GH16_fungal_Lam16A_glucanase"/>
    <property type="match status" value="1"/>
</dbReference>
<proteinExistence type="predicted"/>
<dbReference type="KEGG" id="scm:SCHCO_02680311"/>
<dbReference type="PANTHER" id="PTHR10963">
    <property type="entry name" value="GLYCOSYL HYDROLASE-RELATED"/>
    <property type="match status" value="1"/>
</dbReference>
<evidence type="ECO:0000313" key="3">
    <source>
        <dbReference type="EMBL" id="EFI93843.1"/>
    </source>
</evidence>
<reference evidence="3 4" key="1">
    <citation type="journal article" date="2010" name="Nat. Biotechnol.">
        <title>Genome sequence of the model mushroom Schizophyllum commune.</title>
        <authorList>
            <person name="Ohm R.A."/>
            <person name="de Jong J.F."/>
            <person name="Lugones L.G."/>
            <person name="Aerts A."/>
            <person name="Kothe E."/>
            <person name="Stajich J.E."/>
            <person name="de Vries R.P."/>
            <person name="Record E."/>
            <person name="Levasseur A."/>
            <person name="Baker S.E."/>
            <person name="Bartholomew K.A."/>
            <person name="Coutinho P.M."/>
            <person name="Erdmann S."/>
            <person name="Fowler T.J."/>
            <person name="Gathman A.C."/>
            <person name="Lombard V."/>
            <person name="Henrissat B."/>
            <person name="Knabe N."/>
            <person name="Kuees U."/>
            <person name="Lilly W.W."/>
            <person name="Lindquist E."/>
            <person name="Lucas S."/>
            <person name="Magnuson J.K."/>
            <person name="Piumi F."/>
            <person name="Raudaskoski M."/>
            <person name="Salamov A."/>
            <person name="Schmutz J."/>
            <person name="Schwarze F.W.M.R."/>
            <person name="vanKuyk P.A."/>
            <person name="Horton J.S."/>
            <person name="Grigoriev I.V."/>
            <person name="Woesten H.A.B."/>
        </authorList>
    </citation>
    <scope>NUCLEOTIDE SEQUENCE [LARGE SCALE GENOMIC DNA]</scope>
    <source>
        <strain evidence="4">H4-8 / FGSC 9210</strain>
    </source>
</reference>
<dbReference type="Pfam" id="PF26113">
    <property type="entry name" value="GH16_XgeA"/>
    <property type="match status" value="1"/>
</dbReference>
<name>D8QEF5_SCHCM</name>
<feature type="chain" id="PRO_5012203818" evidence="1">
    <location>
        <begin position="16"/>
        <end position="398"/>
    </location>
</feature>
<keyword evidence="1" id="KW-0732">Signal</keyword>
<dbReference type="InterPro" id="IPR013320">
    <property type="entry name" value="ConA-like_dom_sf"/>
</dbReference>
<organism evidence="4">
    <name type="scientific">Schizophyllum commune (strain H4-8 / FGSC 9210)</name>
    <name type="common">Split gill fungus</name>
    <dbReference type="NCBI Taxonomy" id="578458"/>
    <lineage>
        <taxon>Eukaryota</taxon>
        <taxon>Fungi</taxon>
        <taxon>Dikarya</taxon>
        <taxon>Basidiomycota</taxon>
        <taxon>Agaricomycotina</taxon>
        <taxon>Agaricomycetes</taxon>
        <taxon>Agaricomycetidae</taxon>
        <taxon>Agaricales</taxon>
        <taxon>Schizophyllaceae</taxon>
        <taxon>Schizophyllum</taxon>
    </lineage>
</organism>
<gene>
    <name evidence="3" type="ORF">SCHCODRAFT_258280</name>
</gene>
<dbReference type="InterPro" id="IPR000757">
    <property type="entry name" value="Beta-glucanase-like"/>
</dbReference>
<dbReference type="Proteomes" id="UP000007431">
    <property type="component" value="Unassembled WGS sequence"/>
</dbReference>
<evidence type="ECO:0000259" key="2">
    <source>
        <dbReference type="PROSITE" id="PS51762"/>
    </source>
</evidence>